<dbReference type="OrthoDB" id="2382073at2759"/>
<dbReference type="RefSeq" id="XP_504066.1">
    <property type="nucleotide sequence ID" value="XM_504066.1"/>
</dbReference>
<dbReference type="GeneID" id="2911674"/>
<organism evidence="6 8">
    <name type="scientific">Yarrowia lipolytica</name>
    <name type="common">Candida lipolytica</name>
    <dbReference type="NCBI Taxonomy" id="4952"/>
    <lineage>
        <taxon>Eukaryota</taxon>
        <taxon>Fungi</taxon>
        <taxon>Dikarya</taxon>
        <taxon>Ascomycota</taxon>
        <taxon>Saccharomycotina</taxon>
        <taxon>Dipodascomycetes</taxon>
        <taxon>Dipodascales</taxon>
        <taxon>Dipodascales incertae sedis</taxon>
        <taxon>Yarrowia</taxon>
    </lineage>
</organism>
<evidence type="ECO:0000256" key="2">
    <source>
        <dbReference type="ARBA" id="ARBA00010008"/>
    </source>
</evidence>
<dbReference type="Gene3D" id="3.40.640.10">
    <property type="entry name" value="Type I PLP-dependent aspartate aminotransferase-like (Major domain)"/>
    <property type="match status" value="1"/>
</dbReference>
<dbReference type="Gene3D" id="3.90.1150.10">
    <property type="entry name" value="Aspartate Aminotransferase, domain 1"/>
    <property type="match status" value="1"/>
</dbReference>
<dbReference type="InterPro" id="IPR015421">
    <property type="entry name" value="PyrdxlP-dep_Trfase_major"/>
</dbReference>
<dbReference type="Proteomes" id="UP000182444">
    <property type="component" value="Chromosome 1E"/>
</dbReference>
<sequence length="393" mass="43794">MLKQLENILESRKHKNRFRKLTVMDPESTVDFSSNDFLSLGKYQPFKDSVSVKVADFCAQTSSSLGSGGSRLLDGNCALYEGLERQIAAFHGAKSGLIFNSGFDANSGFFSCLPQPQDIVIYDELIHASVHEGMRQCRAKKRVLFKHNDVEDFERVLNQYKGESGNIFVAVEAVYSMDGDTAPLRQLYDVSDRLNREILLVVDEAHATGVLGDQGRGLVCALGMEKQVFARIHTFGKALSANGAIILCHPVVRSYLINYARSFIFTTALGQVNLLIIQATYELLETQAAAHLQTQLWDNLQRFSTGLKDTGVHVYPPVPRSAIFSVFCDNPRSLAAHCQQSGLVVRPIVHPTVPKGTERVRVCIHSANTAKEVDMLVHRILEWHSQKEMRGRL</sequence>
<comment type="cofactor">
    <cofactor evidence="1">
        <name>pyridoxal 5'-phosphate</name>
        <dbReference type="ChEBI" id="CHEBI:597326"/>
    </cofactor>
</comment>
<evidence type="ECO:0000256" key="4">
    <source>
        <dbReference type="ARBA" id="ARBA00022898"/>
    </source>
</evidence>
<dbReference type="InterPro" id="IPR004839">
    <property type="entry name" value="Aminotransferase_I/II_large"/>
</dbReference>
<feature type="domain" description="Aminotransferase class I/classII large" evidence="5">
    <location>
        <begin position="31"/>
        <end position="380"/>
    </location>
</feature>
<gene>
    <name evidence="7" type="ORF">B0I71DRAFT_172916</name>
    <name evidence="6" type="ORF">YALI1_E20766g</name>
</gene>
<reference evidence="6 8" key="1">
    <citation type="journal article" date="2016" name="PLoS ONE">
        <title>Sequence Assembly of Yarrowia lipolytica Strain W29/CLIB89 Shows Transposable Element Diversity.</title>
        <authorList>
            <person name="Magnan C."/>
            <person name="Yu J."/>
            <person name="Chang I."/>
            <person name="Jahn E."/>
            <person name="Kanomata Y."/>
            <person name="Wu J."/>
            <person name="Zeller M."/>
            <person name="Oakes M."/>
            <person name="Baldi P."/>
            <person name="Sandmeyer S."/>
        </authorList>
    </citation>
    <scope>NUCLEOTIDE SEQUENCE [LARGE SCALE GENOMIC DNA]</scope>
    <source>
        <strain evidence="6">CLIB89</strain>
        <strain evidence="8">CLIB89(W29)</strain>
    </source>
</reference>
<dbReference type="AlphaFoldDB" id="A0A1D8NIT3"/>
<evidence type="ECO:0000313" key="7">
    <source>
        <dbReference type="EMBL" id="RDW27973.1"/>
    </source>
</evidence>
<dbReference type="OMA" id="GTHEYCD"/>
<name>A0A1D8NIT3_YARLL</name>
<dbReference type="GO" id="GO:0016740">
    <property type="term" value="F:transferase activity"/>
    <property type="evidence" value="ECO:0007669"/>
    <property type="project" value="UniProtKB-KW"/>
</dbReference>
<keyword evidence="4" id="KW-0663">Pyridoxal phosphate</keyword>
<dbReference type="PANTHER" id="PTHR13693">
    <property type="entry name" value="CLASS II AMINOTRANSFERASE/8-AMINO-7-OXONONANOATE SYNTHASE"/>
    <property type="match status" value="1"/>
</dbReference>
<evidence type="ECO:0000256" key="3">
    <source>
        <dbReference type="ARBA" id="ARBA00022679"/>
    </source>
</evidence>
<protein>
    <submittedName>
        <fullName evidence="7">Pyridoxal phosphate-dependent transferase</fullName>
    </submittedName>
</protein>
<evidence type="ECO:0000256" key="1">
    <source>
        <dbReference type="ARBA" id="ARBA00001933"/>
    </source>
</evidence>
<keyword evidence="3 7" id="KW-0808">Transferase</keyword>
<reference evidence="7 9" key="2">
    <citation type="submission" date="2018-07" db="EMBL/GenBank/DDBJ databases">
        <title>Draft Genome Assemblies for Five Robust Yarrowia lipolytica Strains Exhibiting High Lipid Production and Pentose Sugar Utilization and Sugar Alcohol Secretion from Undetoxified Lignocellulosic Biomass Hydrolysates.</title>
        <authorList>
            <consortium name="DOE Joint Genome Institute"/>
            <person name="Walker C."/>
            <person name="Ryu S."/>
            <person name="Na H."/>
            <person name="Zane M."/>
            <person name="LaButti K."/>
            <person name="Lipzen A."/>
            <person name="Haridas S."/>
            <person name="Barry K."/>
            <person name="Grigoriev I.V."/>
            <person name="Quarterman J."/>
            <person name="Slininger P."/>
            <person name="Dien B."/>
            <person name="Trinh C.T."/>
        </authorList>
    </citation>
    <scope>NUCLEOTIDE SEQUENCE [LARGE SCALE GENOMIC DNA]</scope>
    <source>
        <strain evidence="7 9">YB392</strain>
    </source>
</reference>
<dbReference type="GO" id="GO:0030170">
    <property type="term" value="F:pyridoxal phosphate binding"/>
    <property type="evidence" value="ECO:0007669"/>
    <property type="project" value="InterPro"/>
</dbReference>
<dbReference type="Proteomes" id="UP000256601">
    <property type="component" value="Unassembled WGS sequence"/>
</dbReference>
<proteinExistence type="inferred from homology"/>
<comment type="similarity">
    <text evidence="2">Belongs to the class-II pyridoxal-phosphate-dependent aminotransferase family. BioF subfamily.</text>
</comment>
<dbReference type="VEuPathDB" id="FungiDB:YALI1_E20766g"/>
<accession>A0A1D8NIT3</accession>
<dbReference type="EMBL" id="KZ858957">
    <property type="protein sequence ID" value="RDW27973.1"/>
    <property type="molecule type" value="Genomic_DNA"/>
</dbReference>
<evidence type="ECO:0000313" key="9">
    <source>
        <dbReference type="Proteomes" id="UP000256601"/>
    </source>
</evidence>
<dbReference type="eggNOG" id="KOG1359">
    <property type="taxonomic scope" value="Eukaryota"/>
</dbReference>
<dbReference type="InterPro" id="IPR050087">
    <property type="entry name" value="AON_synthase_class-II"/>
</dbReference>
<evidence type="ECO:0000313" key="8">
    <source>
        <dbReference type="Proteomes" id="UP000182444"/>
    </source>
</evidence>
<dbReference type="Pfam" id="PF00155">
    <property type="entry name" value="Aminotran_1_2"/>
    <property type="match status" value="1"/>
</dbReference>
<dbReference type="InterPro" id="IPR015424">
    <property type="entry name" value="PyrdxlP-dep_Trfase"/>
</dbReference>
<dbReference type="EMBL" id="CP017557">
    <property type="protein sequence ID" value="AOW05550.1"/>
    <property type="molecule type" value="Genomic_DNA"/>
</dbReference>
<dbReference type="InterPro" id="IPR015422">
    <property type="entry name" value="PyrdxlP-dep_Trfase_small"/>
</dbReference>
<evidence type="ECO:0000259" key="5">
    <source>
        <dbReference type="Pfam" id="PF00155"/>
    </source>
</evidence>
<evidence type="ECO:0000313" key="6">
    <source>
        <dbReference type="EMBL" id="AOW05550.1"/>
    </source>
</evidence>
<dbReference type="KEGG" id="yli:2911674"/>
<dbReference type="GO" id="GO:0009102">
    <property type="term" value="P:biotin biosynthetic process"/>
    <property type="evidence" value="ECO:0007669"/>
    <property type="project" value="TreeGrafter"/>
</dbReference>
<dbReference type="SUPFAM" id="SSF53383">
    <property type="entry name" value="PLP-dependent transferases"/>
    <property type="match status" value="1"/>
</dbReference>
<dbReference type="VEuPathDB" id="FungiDB:YALI0_E17545g"/>
<dbReference type="PANTHER" id="PTHR13693:SF77">
    <property type="entry name" value="8-AMINO-7-OXONONANOATE SYNTHASE"/>
    <property type="match status" value="1"/>
</dbReference>